<evidence type="ECO:0000313" key="8">
    <source>
        <dbReference type="Proteomes" id="UP001145087"/>
    </source>
</evidence>
<dbReference type="RefSeq" id="WP_343333147.1">
    <property type="nucleotide sequence ID" value="NZ_JAPOHD010000020.1"/>
</dbReference>
<evidence type="ECO:0000256" key="2">
    <source>
        <dbReference type="ARBA" id="ARBA00022723"/>
    </source>
</evidence>
<reference evidence="7" key="1">
    <citation type="submission" date="2022-11" db="EMBL/GenBank/DDBJ databases">
        <title>Marilongibacter aestuarii gen. nov., sp. nov., isolated from tidal flat sediment.</title>
        <authorList>
            <person name="Jiayan W."/>
        </authorList>
    </citation>
    <scope>NUCLEOTIDE SEQUENCE</scope>
    <source>
        <strain evidence="7">Z1-6</strain>
    </source>
</reference>
<comment type="similarity">
    <text evidence="1">Belongs to the sulfatase family.</text>
</comment>
<protein>
    <submittedName>
        <fullName evidence="7">Sulfatase-like hydrolase/transferase</fullName>
    </submittedName>
</protein>
<dbReference type="InterPro" id="IPR050738">
    <property type="entry name" value="Sulfatase"/>
</dbReference>
<evidence type="ECO:0000256" key="1">
    <source>
        <dbReference type="ARBA" id="ARBA00008779"/>
    </source>
</evidence>
<dbReference type="PROSITE" id="PS00523">
    <property type="entry name" value="SULFATASE_1"/>
    <property type="match status" value="1"/>
</dbReference>
<feature type="region of interest" description="Disordered" evidence="5">
    <location>
        <begin position="86"/>
        <end position="106"/>
    </location>
</feature>
<evidence type="ECO:0000313" key="7">
    <source>
        <dbReference type="EMBL" id="MCY1720814.1"/>
    </source>
</evidence>
<keyword evidence="2" id="KW-0479">Metal-binding</keyword>
<evidence type="ECO:0000256" key="4">
    <source>
        <dbReference type="ARBA" id="ARBA00022837"/>
    </source>
</evidence>
<organism evidence="7 8">
    <name type="scientific">Draconibacterium aestuarii</name>
    <dbReference type="NCBI Taxonomy" id="2998507"/>
    <lineage>
        <taxon>Bacteria</taxon>
        <taxon>Pseudomonadati</taxon>
        <taxon>Bacteroidota</taxon>
        <taxon>Bacteroidia</taxon>
        <taxon>Marinilabiliales</taxon>
        <taxon>Prolixibacteraceae</taxon>
        <taxon>Draconibacterium</taxon>
    </lineage>
</organism>
<proteinExistence type="inferred from homology"/>
<name>A0A9X3F5A0_9BACT</name>
<keyword evidence="3 7" id="KW-0378">Hydrolase</keyword>
<dbReference type="Gene3D" id="3.30.1120.10">
    <property type="match status" value="1"/>
</dbReference>
<feature type="domain" description="Sulfatase N-terminal" evidence="6">
    <location>
        <begin position="29"/>
        <end position="343"/>
    </location>
</feature>
<evidence type="ECO:0000256" key="5">
    <source>
        <dbReference type="SAM" id="MobiDB-lite"/>
    </source>
</evidence>
<keyword evidence="8" id="KW-1185">Reference proteome</keyword>
<gene>
    <name evidence="7" type="ORF">OU798_10690</name>
</gene>
<sequence>MKSFQLTTLLFSLVMAFSCTPDAPKNERPNVIIIYTDDQGAIDLNSFGATDLVTPNMDKIVNSGIKFTQFYGAPICSPSRAGLLTGKTPQRAGVPGNVSPNSEKAGLPPEQYTIAEMFKDAGYTTAHIGKWHLGHGKDRQPNAQGFDHSFGHFVGCIDNYSHFFYWNGPNRHDLYRNGKEVHYPGQFFPELMVKEASEFMEQNTNKPFFMYFAINTPHYPYQGSPEWLKYYQDKGTKYPRDLYAAFVSTQDDIIGNLLDKLEVLGLRENTIIVFQSDNGYSEEERAHHGGGNAGVYRGSKFSLFEGGIRVPAAISWPAQLQAGETRNQMAVNADWMPTLAELCEIDLDTNDLDGKSLVPLIKNPELESSHADGFCWKNSKHWAARKGDWKLLGYPVDGRITFAPEDSLFLVNLKDDPGEQTNLAEKFPEKVNELNSEFEKWLTSNQ</sequence>
<dbReference type="InterPro" id="IPR024607">
    <property type="entry name" value="Sulfatase_CS"/>
</dbReference>
<dbReference type="Pfam" id="PF00884">
    <property type="entry name" value="Sulfatase"/>
    <property type="match status" value="1"/>
</dbReference>
<dbReference type="GO" id="GO:0004065">
    <property type="term" value="F:arylsulfatase activity"/>
    <property type="evidence" value="ECO:0007669"/>
    <property type="project" value="TreeGrafter"/>
</dbReference>
<dbReference type="AlphaFoldDB" id="A0A9X3F5A0"/>
<dbReference type="EMBL" id="JAPOHD010000020">
    <property type="protein sequence ID" value="MCY1720814.1"/>
    <property type="molecule type" value="Genomic_DNA"/>
</dbReference>
<dbReference type="InterPro" id="IPR017850">
    <property type="entry name" value="Alkaline_phosphatase_core_sf"/>
</dbReference>
<keyword evidence="4" id="KW-0106">Calcium</keyword>
<dbReference type="SUPFAM" id="SSF53649">
    <property type="entry name" value="Alkaline phosphatase-like"/>
    <property type="match status" value="1"/>
</dbReference>
<dbReference type="PANTHER" id="PTHR42693">
    <property type="entry name" value="ARYLSULFATASE FAMILY MEMBER"/>
    <property type="match status" value="1"/>
</dbReference>
<dbReference type="PANTHER" id="PTHR42693:SF33">
    <property type="entry name" value="ARYLSULFATASE"/>
    <property type="match status" value="1"/>
</dbReference>
<comment type="caution">
    <text evidence="7">The sequence shown here is derived from an EMBL/GenBank/DDBJ whole genome shotgun (WGS) entry which is preliminary data.</text>
</comment>
<evidence type="ECO:0000259" key="6">
    <source>
        <dbReference type="Pfam" id="PF00884"/>
    </source>
</evidence>
<evidence type="ECO:0000256" key="3">
    <source>
        <dbReference type="ARBA" id="ARBA00022801"/>
    </source>
</evidence>
<dbReference type="PROSITE" id="PS00149">
    <property type="entry name" value="SULFATASE_2"/>
    <property type="match status" value="1"/>
</dbReference>
<accession>A0A9X3F5A0</accession>
<dbReference type="InterPro" id="IPR000917">
    <property type="entry name" value="Sulfatase_N"/>
</dbReference>
<dbReference type="GO" id="GO:0046872">
    <property type="term" value="F:metal ion binding"/>
    <property type="evidence" value="ECO:0007669"/>
    <property type="project" value="UniProtKB-KW"/>
</dbReference>
<dbReference type="PROSITE" id="PS51257">
    <property type="entry name" value="PROKAR_LIPOPROTEIN"/>
    <property type="match status" value="1"/>
</dbReference>
<dbReference type="Proteomes" id="UP001145087">
    <property type="component" value="Unassembled WGS sequence"/>
</dbReference>
<dbReference type="Gene3D" id="3.40.720.10">
    <property type="entry name" value="Alkaline Phosphatase, subunit A"/>
    <property type="match status" value="1"/>
</dbReference>